<name>A0ABV3C2Y0_9ACTN</name>
<dbReference type="Proteomes" id="UP001551176">
    <property type="component" value="Unassembled WGS sequence"/>
</dbReference>
<keyword evidence="2" id="KW-1185">Reference proteome</keyword>
<organism evidence="1 2">
    <name type="scientific">Streptomyces atriruber</name>
    <dbReference type="NCBI Taxonomy" id="545121"/>
    <lineage>
        <taxon>Bacteria</taxon>
        <taxon>Bacillati</taxon>
        <taxon>Actinomycetota</taxon>
        <taxon>Actinomycetes</taxon>
        <taxon>Kitasatosporales</taxon>
        <taxon>Streptomycetaceae</taxon>
        <taxon>Streptomyces</taxon>
    </lineage>
</organism>
<sequence length="93" mass="10046">MTNLSPRVAELHRLAHEDYLIGQAERAAARTNPSYAAFAIASAVPAIEPTDLEVAIRVAQQLLDSDQILSMREALRLLLRALGAEPGEAVNGR</sequence>
<accession>A0ABV3C2Y0</accession>
<comment type="caution">
    <text evidence="1">The sequence shown here is derived from an EMBL/GenBank/DDBJ whole genome shotgun (WGS) entry which is preliminary data.</text>
</comment>
<proteinExistence type="predicted"/>
<dbReference type="EMBL" id="JBEYXV010000037">
    <property type="protein sequence ID" value="MEU6826967.1"/>
    <property type="molecule type" value="Genomic_DNA"/>
</dbReference>
<gene>
    <name evidence="1" type="ORF">ABZ921_40710</name>
</gene>
<dbReference type="RefSeq" id="WP_359358800.1">
    <property type="nucleotide sequence ID" value="NZ_JBEYXV010000037.1"/>
</dbReference>
<evidence type="ECO:0000313" key="2">
    <source>
        <dbReference type="Proteomes" id="UP001551176"/>
    </source>
</evidence>
<protein>
    <submittedName>
        <fullName evidence="1">Uncharacterized protein</fullName>
    </submittedName>
</protein>
<reference evidence="1 2" key="1">
    <citation type="submission" date="2024-06" db="EMBL/GenBank/DDBJ databases">
        <title>The Natural Products Discovery Center: Release of the First 8490 Sequenced Strains for Exploring Actinobacteria Biosynthetic Diversity.</title>
        <authorList>
            <person name="Kalkreuter E."/>
            <person name="Kautsar S.A."/>
            <person name="Yang D."/>
            <person name="Bader C.D."/>
            <person name="Teijaro C.N."/>
            <person name="Fluegel L."/>
            <person name="Davis C.M."/>
            <person name="Simpson J.R."/>
            <person name="Lauterbach L."/>
            <person name="Steele A.D."/>
            <person name="Gui C."/>
            <person name="Meng S."/>
            <person name="Li G."/>
            <person name="Viehrig K."/>
            <person name="Ye F."/>
            <person name="Su P."/>
            <person name="Kiefer A.F."/>
            <person name="Nichols A."/>
            <person name="Cepeda A.J."/>
            <person name="Yan W."/>
            <person name="Fan B."/>
            <person name="Jiang Y."/>
            <person name="Adhikari A."/>
            <person name="Zheng C.-J."/>
            <person name="Schuster L."/>
            <person name="Cowan T.M."/>
            <person name="Smanski M.J."/>
            <person name="Chevrette M.G."/>
            <person name="De Carvalho L.P.S."/>
            <person name="Shen B."/>
        </authorList>
    </citation>
    <scope>NUCLEOTIDE SEQUENCE [LARGE SCALE GENOMIC DNA]</scope>
    <source>
        <strain evidence="1 2">NPDC046838</strain>
    </source>
</reference>
<evidence type="ECO:0000313" key="1">
    <source>
        <dbReference type="EMBL" id="MEU6826967.1"/>
    </source>
</evidence>